<dbReference type="Pfam" id="PF05903">
    <property type="entry name" value="Peptidase_C97"/>
    <property type="match status" value="1"/>
</dbReference>
<dbReference type="GeneID" id="94434556"/>
<dbReference type="PROSITE" id="PS51858">
    <property type="entry name" value="PPPDE"/>
    <property type="match status" value="1"/>
</dbReference>
<feature type="non-terminal residue" evidence="5">
    <location>
        <position position="53"/>
    </location>
</feature>
<sequence length="53" mass="6266">MGTTDRTPLELEAFLRTQQPIFTPDKYDMFKHNCNHFSDLLLRFLSSRLHVPS</sequence>
<comment type="caution">
    <text evidence="5">The sequence shown here is derived from an EMBL/GenBank/DDBJ whole genome shotgun (WGS) entry which is preliminary data.</text>
</comment>
<reference evidence="5 6" key="1">
    <citation type="journal article" date="2017" name="Int. J. Parasitol.">
        <title>The genome of the protozoan parasite Cystoisospora suis and a reverse vaccinology approach to identify vaccine candidates.</title>
        <authorList>
            <person name="Palmieri N."/>
            <person name="Shrestha A."/>
            <person name="Ruttkowski B."/>
            <person name="Beck T."/>
            <person name="Vogl C."/>
            <person name="Tomley F."/>
            <person name="Blake D.P."/>
            <person name="Joachim A."/>
        </authorList>
    </citation>
    <scope>NUCLEOTIDE SEQUENCE [LARGE SCALE GENOMIC DNA]</scope>
    <source>
        <strain evidence="5 6">Wien I</strain>
    </source>
</reference>
<name>A0A2C6KEN1_9APIC</name>
<organism evidence="5 6">
    <name type="scientific">Cystoisospora suis</name>
    <dbReference type="NCBI Taxonomy" id="483139"/>
    <lineage>
        <taxon>Eukaryota</taxon>
        <taxon>Sar</taxon>
        <taxon>Alveolata</taxon>
        <taxon>Apicomplexa</taxon>
        <taxon>Conoidasida</taxon>
        <taxon>Coccidia</taxon>
        <taxon>Eucoccidiorida</taxon>
        <taxon>Eimeriorina</taxon>
        <taxon>Sarcocystidae</taxon>
        <taxon>Cystoisospora</taxon>
    </lineage>
</organism>
<dbReference type="Proteomes" id="UP000221165">
    <property type="component" value="Unassembled WGS sequence"/>
</dbReference>
<keyword evidence="6" id="KW-1185">Reference proteome</keyword>
<dbReference type="VEuPathDB" id="ToxoDB:CSUI_011244"/>
<proteinExistence type="inferred from homology"/>
<evidence type="ECO:0000256" key="1">
    <source>
        <dbReference type="ARBA" id="ARBA00008140"/>
    </source>
</evidence>
<dbReference type="Gene3D" id="3.90.1720.30">
    <property type="entry name" value="PPPDE domains"/>
    <property type="match status" value="1"/>
</dbReference>
<dbReference type="InterPro" id="IPR008580">
    <property type="entry name" value="PPPDE_dom"/>
</dbReference>
<evidence type="ECO:0000313" key="5">
    <source>
        <dbReference type="EMBL" id="PHJ14945.1"/>
    </source>
</evidence>
<dbReference type="RefSeq" id="XP_067916679.1">
    <property type="nucleotide sequence ID" value="XM_068071345.1"/>
</dbReference>
<dbReference type="GO" id="GO:0008233">
    <property type="term" value="F:peptidase activity"/>
    <property type="evidence" value="ECO:0007669"/>
    <property type="project" value="UniProtKB-KW"/>
</dbReference>
<keyword evidence="3" id="KW-0378">Hydrolase</keyword>
<comment type="similarity">
    <text evidence="1">Belongs to the DeSI family.</text>
</comment>
<accession>A0A2C6KEN1</accession>
<keyword evidence="2" id="KW-0645">Protease</keyword>
<feature type="domain" description="PPPDE" evidence="4">
    <location>
        <begin position="1"/>
        <end position="53"/>
    </location>
</feature>
<dbReference type="AlphaFoldDB" id="A0A2C6KEN1"/>
<evidence type="ECO:0000313" key="6">
    <source>
        <dbReference type="Proteomes" id="UP000221165"/>
    </source>
</evidence>
<dbReference type="EMBL" id="MIGC01010328">
    <property type="protein sequence ID" value="PHJ14945.1"/>
    <property type="molecule type" value="Genomic_DNA"/>
</dbReference>
<protein>
    <submittedName>
        <fullName evidence="5">Duf862 domain-containing protein</fullName>
    </submittedName>
</protein>
<dbReference type="OrthoDB" id="331644at2759"/>
<evidence type="ECO:0000256" key="3">
    <source>
        <dbReference type="ARBA" id="ARBA00022801"/>
    </source>
</evidence>
<gene>
    <name evidence="5" type="ORF">CSUI_011244</name>
</gene>
<evidence type="ECO:0000259" key="4">
    <source>
        <dbReference type="PROSITE" id="PS51858"/>
    </source>
</evidence>
<evidence type="ECO:0000256" key="2">
    <source>
        <dbReference type="ARBA" id="ARBA00022670"/>
    </source>
</evidence>
<dbReference type="InterPro" id="IPR042266">
    <property type="entry name" value="PPPDE_sf"/>
</dbReference>
<dbReference type="GO" id="GO:0006508">
    <property type="term" value="P:proteolysis"/>
    <property type="evidence" value="ECO:0007669"/>
    <property type="project" value="UniProtKB-KW"/>
</dbReference>